<dbReference type="EMBL" id="ML977522">
    <property type="protein sequence ID" value="KAF2123748.1"/>
    <property type="molecule type" value="Genomic_DNA"/>
</dbReference>
<organism evidence="1 2">
    <name type="scientific">Dothidotthia symphoricarpi CBS 119687</name>
    <dbReference type="NCBI Taxonomy" id="1392245"/>
    <lineage>
        <taxon>Eukaryota</taxon>
        <taxon>Fungi</taxon>
        <taxon>Dikarya</taxon>
        <taxon>Ascomycota</taxon>
        <taxon>Pezizomycotina</taxon>
        <taxon>Dothideomycetes</taxon>
        <taxon>Pleosporomycetidae</taxon>
        <taxon>Pleosporales</taxon>
        <taxon>Dothidotthiaceae</taxon>
        <taxon>Dothidotthia</taxon>
    </lineage>
</organism>
<dbReference type="AlphaFoldDB" id="A0A6A5ZZA0"/>
<protein>
    <submittedName>
        <fullName evidence="1">Uncharacterized protein</fullName>
    </submittedName>
</protein>
<dbReference type="Proteomes" id="UP000799771">
    <property type="component" value="Unassembled WGS sequence"/>
</dbReference>
<keyword evidence="2" id="KW-1185">Reference proteome</keyword>
<accession>A0A6A5ZZA0</accession>
<gene>
    <name evidence="1" type="ORF">P153DRAFT_412442</name>
</gene>
<reference evidence="1" key="1">
    <citation type="journal article" date="2020" name="Stud. Mycol.">
        <title>101 Dothideomycetes genomes: a test case for predicting lifestyles and emergence of pathogens.</title>
        <authorList>
            <person name="Haridas S."/>
            <person name="Albert R."/>
            <person name="Binder M."/>
            <person name="Bloem J."/>
            <person name="Labutti K."/>
            <person name="Salamov A."/>
            <person name="Andreopoulos B."/>
            <person name="Baker S."/>
            <person name="Barry K."/>
            <person name="Bills G."/>
            <person name="Bluhm B."/>
            <person name="Cannon C."/>
            <person name="Castanera R."/>
            <person name="Culley D."/>
            <person name="Daum C."/>
            <person name="Ezra D."/>
            <person name="Gonzalez J."/>
            <person name="Henrissat B."/>
            <person name="Kuo A."/>
            <person name="Liang C."/>
            <person name="Lipzen A."/>
            <person name="Lutzoni F."/>
            <person name="Magnuson J."/>
            <person name="Mondo S."/>
            <person name="Nolan M."/>
            <person name="Ohm R."/>
            <person name="Pangilinan J."/>
            <person name="Park H.-J."/>
            <person name="Ramirez L."/>
            <person name="Alfaro M."/>
            <person name="Sun H."/>
            <person name="Tritt A."/>
            <person name="Yoshinaga Y."/>
            <person name="Zwiers L.-H."/>
            <person name="Turgeon B."/>
            <person name="Goodwin S."/>
            <person name="Spatafora J."/>
            <person name="Crous P."/>
            <person name="Grigoriev I."/>
        </authorList>
    </citation>
    <scope>NUCLEOTIDE SEQUENCE</scope>
    <source>
        <strain evidence="1">CBS 119687</strain>
    </source>
</reference>
<evidence type="ECO:0000313" key="2">
    <source>
        <dbReference type="Proteomes" id="UP000799771"/>
    </source>
</evidence>
<evidence type="ECO:0000313" key="1">
    <source>
        <dbReference type="EMBL" id="KAF2123748.1"/>
    </source>
</evidence>
<dbReference type="GeneID" id="54412537"/>
<name>A0A6A5ZZA0_9PLEO</name>
<proteinExistence type="predicted"/>
<sequence>VVSINSYLSLVRQHSLCYSTSIVLSSATKHLHSFKMALNKDVVSGSSERLLRRIKRDEARDAASIIAARNRQAEFIIAAREHNSQIDCSSNSKSHFLAAPQEVRFRIYDFVRLQPERFRYLRTTCGRLRDELDQFDLSYHKFVLAAINKQGGLFGRQFEFNVSPETEYRRSKRAITINLSLDCDFFCRAPGKVTFRPQVVDARFSESPLLEILALEACDVVLNLRGPKLLNPSFNILSRIVQVLPILCRCSNSPRIEISWSLGEAALNLRNCYACITDFPHYMDSRFFGPRLWKLEYPFGTGFPQSKDADEPSAILQINKNGNAGRYVACTPPLLEKLSPDQKKEFSSILYWPHDLIGNCIKKLVNIAKINNNTTLLQDLEQAREFYSDTLSRSLHEFRMNSPTPGTASRTP</sequence>
<feature type="non-terminal residue" evidence="1">
    <location>
        <position position="1"/>
    </location>
</feature>
<dbReference type="RefSeq" id="XP_033518142.1">
    <property type="nucleotide sequence ID" value="XM_033672105.1"/>
</dbReference>